<evidence type="ECO:0008006" key="3">
    <source>
        <dbReference type="Google" id="ProtNLM"/>
    </source>
</evidence>
<dbReference type="InterPro" id="IPR029052">
    <property type="entry name" value="Metallo-depent_PP-like"/>
</dbReference>
<dbReference type="EMBL" id="QRDW01000007">
    <property type="protein sequence ID" value="RED48615.1"/>
    <property type="molecule type" value="Genomic_DNA"/>
</dbReference>
<dbReference type="OrthoDB" id="327733at2"/>
<dbReference type="PANTHER" id="PTHR37031:SF2">
    <property type="entry name" value="PHOD-LIKE PHOSPHATASE METALLOPHOSPHATASE DOMAIN-CONTAINING PROTEIN"/>
    <property type="match status" value="1"/>
</dbReference>
<organism evidence="1 2">
    <name type="scientific">Aestuariispira insulae</name>
    <dbReference type="NCBI Taxonomy" id="1461337"/>
    <lineage>
        <taxon>Bacteria</taxon>
        <taxon>Pseudomonadati</taxon>
        <taxon>Pseudomonadota</taxon>
        <taxon>Alphaproteobacteria</taxon>
        <taxon>Rhodospirillales</taxon>
        <taxon>Kiloniellaceae</taxon>
        <taxon>Aestuariispira</taxon>
    </lineage>
</organism>
<dbReference type="Proteomes" id="UP000256845">
    <property type="component" value="Unassembled WGS sequence"/>
</dbReference>
<proteinExistence type="predicted"/>
<name>A0A3D9HGT5_9PROT</name>
<reference evidence="1 2" key="1">
    <citation type="submission" date="2018-07" db="EMBL/GenBank/DDBJ databases">
        <title>Genomic Encyclopedia of Type Strains, Phase III (KMG-III): the genomes of soil and plant-associated and newly described type strains.</title>
        <authorList>
            <person name="Whitman W."/>
        </authorList>
    </citation>
    <scope>NUCLEOTIDE SEQUENCE [LARGE SCALE GENOMIC DNA]</scope>
    <source>
        <strain evidence="1 2">CECT 8488</strain>
    </source>
</reference>
<evidence type="ECO:0000313" key="2">
    <source>
        <dbReference type="Proteomes" id="UP000256845"/>
    </source>
</evidence>
<sequence>MPENTSLPWLLAGPILRKIEPSRISFWLASSAGGPLRLTLQPEDAQQQVLEINSDDSGHSRLLQAGEKLFFHLISLDLSSPLPVDRRVDYVLERQQDGKGWIDITSEAPYLLYPNQNRMTFRVPGEIKSILHGSCRKPHHNSGDGLVAADNLMADLMKPGPREDPLPPHRPSLLLMTGDQIYADDVAGPMLIAIHDVIARLGLFTERFDLAEHEDYRTSDKIHHHDYSYYRRSEMLPKLQGEDDLAKVFFGGIRKPVFTSDTSDNHLITLAEHLVMYLMVWSPVPWEFADTSPPDGLSPKQSARYRRERQIIRSFKEGLPQVQRLLAHLPTAMIFDDHDVSDDWNLNREWEEEVYGHPFSKRMVGNALAAYLTCQGWGNAPTEFPTTLMEHLDQTLKQPGSSEHDEFTDELLRFEGWEYIWETSPPLTVIDTRTRRWRSESSRVKPAGLLDWEAITDLQQMLKGKEAVILVSSAPIFGVKLIENIQAFFTWLGKPLMVDAENWMAHPGTAHAILNIFMHKRTPRNFTILSGDVHYSFVYDVELRRHNRGSDIWQICSSGLRNEFPKTLLDRLDILNRWLYSPSSPLNWFTKRRRMRVVPRRPEGLEDGRRLLNGAGIGLVEFDDQGRPERIRQLLTNGEFRGFERMEHHHQYR</sequence>
<evidence type="ECO:0000313" key="1">
    <source>
        <dbReference type="EMBL" id="RED48615.1"/>
    </source>
</evidence>
<dbReference type="AlphaFoldDB" id="A0A3D9HGT5"/>
<comment type="caution">
    <text evidence="1">The sequence shown here is derived from an EMBL/GenBank/DDBJ whole genome shotgun (WGS) entry which is preliminary data.</text>
</comment>
<dbReference type="RefSeq" id="WP_115937559.1">
    <property type="nucleotide sequence ID" value="NZ_QRDW01000007.1"/>
</dbReference>
<dbReference type="SUPFAM" id="SSF56300">
    <property type="entry name" value="Metallo-dependent phosphatases"/>
    <property type="match status" value="1"/>
</dbReference>
<dbReference type="Gene3D" id="3.60.21.70">
    <property type="entry name" value="PhoD-like phosphatase"/>
    <property type="match status" value="1"/>
</dbReference>
<dbReference type="PANTHER" id="PTHR37031">
    <property type="entry name" value="METALLOPHOSPHATASE BINDING DOMAIN PROTEIN"/>
    <property type="match status" value="1"/>
</dbReference>
<gene>
    <name evidence="1" type="ORF">DFP90_107119</name>
</gene>
<keyword evidence="2" id="KW-1185">Reference proteome</keyword>
<accession>A0A3D9HGT5</accession>
<protein>
    <recommendedName>
        <fullName evidence="3">PhoD-like phosphatase</fullName>
    </recommendedName>
</protein>
<dbReference type="InterPro" id="IPR038607">
    <property type="entry name" value="PhoD-like_sf"/>
</dbReference>